<evidence type="ECO:0000313" key="3">
    <source>
        <dbReference type="Proteomes" id="UP000679220"/>
    </source>
</evidence>
<dbReference type="EMBL" id="JAGTAR010000007">
    <property type="protein sequence ID" value="MBR8535157.1"/>
    <property type="molecule type" value="Genomic_DNA"/>
</dbReference>
<dbReference type="SUPFAM" id="SSF49785">
    <property type="entry name" value="Galactose-binding domain-like"/>
    <property type="match status" value="1"/>
</dbReference>
<comment type="caution">
    <text evidence="2">The sequence shown here is derived from an EMBL/GenBank/DDBJ whole genome shotgun (WGS) entry which is preliminary data.</text>
</comment>
<feature type="domain" description="Peptidase M60" evidence="1">
    <location>
        <begin position="272"/>
        <end position="572"/>
    </location>
</feature>
<reference evidence="2" key="1">
    <citation type="journal article" date="2018" name="Int. J. Syst. Evol. Microbiol.">
        <title>Carboxylicivirga sediminis sp. nov., isolated from coastal sediment.</title>
        <authorList>
            <person name="Wang F.Q."/>
            <person name="Ren L.H."/>
            <person name="Zou R.J."/>
            <person name="Sun Y.Z."/>
            <person name="Liu X.J."/>
            <person name="Jiang F."/>
            <person name="Liu L.J."/>
        </authorList>
    </citation>
    <scope>NUCLEOTIDE SEQUENCE</scope>
    <source>
        <strain evidence="2">JR1</strain>
    </source>
</reference>
<protein>
    <submittedName>
        <fullName evidence="2">M60 family metallopeptidase</fullName>
    </submittedName>
</protein>
<proteinExistence type="predicted"/>
<organism evidence="2 3">
    <name type="scientific">Carboxylicivirga sediminis</name>
    <dbReference type="NCBI Taxonomy" id="2006564"/>
    <lineage>
        <taxon>Bacteria</taxon>
        <taxon>Pseudomonadati</taxon>
        <taxon>Bacteroidota</taxon>
        <taxon>Bacteroidia</taxon>
        <taxon>Marinilabiliales</taxon>
        <taxon>Marinilabiliaceae</taxon>
        <taxon>Carboxylicivirga</taxon>
    </lineage>
</organism>
<dbReference type="InterPro" id="IPR008979">
    <property type="entry name" value="Galactose-bd-like_sf"/>
</dbReference>
<sequence length="732" mass="83382">MKENLHRAIFLIGIIAISILYACSKDESIEVEIPKFEYIVGDLDEIINGDPQKVKISGLELQVNHTERASQPLSMAFDGDLSTKYHSPWSTDNPPTEFPVIITVTFPDDSPSFEYLYYWPRQVGSNGRILTGAVKVSPKNDPENYTTILDLQYVDDPAPKKIKIPAEFQGNIKKLIFDISSGIGDVVSIQEIEFYNEGVGMNIPDVFTDKSCSAIKEGVSRESIESMTNSVFRNLALSLFDETYDKRRVGTYKSYPHPSIQSNLNKTSTYGLLDNVTGVFVSQGDDLLVFAQEHNHELILRIIDHEDDQGSGFTGQNTVLNSGVNKIKAQISGLVYLLYHNDSDEQIKVNFANGKVNGQFDIEHNTNDEWQDILNSSIYNRIDLKGKYSHIIFNTADLKKYTPDPTRLIEVYDSIVWLEEQFLGFYKYNRTNKSRMLFRSSPAATYMHATSYRTEYNPSTMPKLCDVDGLRTTDIWGPAHEVGHVNQTRQGFRWKNMANESVLGEVSNNVYSLYVQAAFGNTSRLETQGKYMPAYNSFMVEDMKHMEATGAVDKKYFFEQLVHFWQLELYFSQVLGMEDFYKDLHEEIRITPDPARGVEHHEFAYLVSKISGFDMTSFFNLWGYQLSDEIKARIAELGFNEPTQPIQYIRESQVELYKEQKAIVKGNATQYSNGNSYTFNMSTYENVVAYEVYVNDAIVHIDINNQFTTTLPEGNYSVFAIGADGNKTEVTF</sequence>
<dbReference type="PANTHER" id="PTHR15730">
    <property type="entry name" value="EXPERIMENTAL AUTOIMMUNE PROSTATITIS ANTIGEN 2-RELATED"/>
    <property type="match status" value="1"/>
</dbReference>
<accession>A0A941F2H6</accession>
<keyword evidence="3" id="KW-1185">Reference proteome</keyword>
<dbReference type="PROSITE" id="PS51723">
    <property type="entry name" value="PEPTIDASE_M60"/>
    <property type="match status" value="1"/>
</dbReference>
<dbReference type="AlphaFoldDB" id="A0A941F2H6"/>
<dbReference type="SMART" id="SM01276">
    <property type="entry name" value="M60-like"/>
    <property type="match status" value="1"/>
</dbReference>
<dbReference type="Proteomes" id="UP000679220">
    <property type="component" value="Unassembled WGS sequence"/>
</dbReference>
<dbReference type="RefSeq" id="WP_212189064.1">
    <property type="nucleotide sequence ID" value="NZ_JAGTAR010000007.1"/>
</dbReference>
<dbReference type="Gene3D" id="3.40.390.80">
    <property type="entry name" value="Peptidase M60, enhancin-like domain 2"/>
    <property type="match status" value="1"/>
</dbReference>
<dbReference type="Gene3D" id="1.10.390.30">
    <property type="entry name" value="Peptidase M60, enhancin-like domain 3"/>
    <property type="match status" value="1"/>
</dbReference>
<gene>
    <name evidence="2" type="ORF">KDU71_06275</name>
</gene>
<dbReference type="PROSITE" id="PS51257">
    <property type="entry name" value="PROKAR_LIPOPROTEIN"/>
    <property type="match status" value="1"/>
</dbReference>
<dbReference type="Gene3D" id="2.60.120.1250">
    <property type="entry name" value="Peptidase M60, enhancin-like domain 1"/>
    <property type="match status" value="1"/>
</dbReference>
<dbReference type="InterPro" id="IPR031161">
    <property type="entry name" value="Peptidase_M60_dom"/>
</dbReference>
<dbReference type="PANTHER" id="PTHR15730:SF5">
    <property type="entry name" value="SI:CH211-210B2.2-RELATED"/>
    <property type="match status" value="1"/>
</dbReference>
<dbReference type="InterPro" id="IPR042279">
    <property type="entry name" value="Pep_M60_3"/>
</dbReference>
<evidence type="ECO:0000313" key="2">
    <source>
        <dbReference type="EMBL" id="MBR8535157.1"/>
    </source>
</evidence>
<dbReference type="Pfam" id="PF13402">
    <property type="entry name" value="Peptidase_M60"/>
    <property type="match status" value="1"/>
</dbReference>
<dbReference type="Gene3D" id="2.60.120.260">
    <property type="entry name" value="Galactose-binding domain-like"/>
    <property type="match status" value="1"/>
</dbReference>
<dbReference type="InterPro" id="IPR051244">
    <property type="entry name" value="TCAF"/>
</dbReference>
<evidence type="ECO:0000259" key="1">
    <source>
        <dbReference type="PROSITE" id="PS51723"/>
    </source>
</evidence>
<name>A0A941F2H6_9BACT</name>
<reference evidence="2" key="2">
    <citation type="submission" date="2021-04" db="EMBL/GenBank/DDBJ databases">
        <authorList>
            <person name="Zhang T."/>
            <person name="Zhang Y."/>
            <person name="Lu D."/>
            <person name="Zuo D."/>
            <person name="Du Z."/>
        </authorList>
    </citation>
    <scope>NUCLEOTIDE SEQUENCE</scope>
    <source>
        <strain evidence="2">JR1</strain>
    </source>
</reference>